<evidence type="ECO:0000256" key="10">
    <source>
        <dbReference type="ARBA" id="ARBA00023136"/>
    </source>
</evidence>
<keyword evidence="5" id="KW-0633">Potassium transport</keyword>
<feature type="transmembrane region" description="Helical" evidence="11">
    <location>
        <begin position="31"/>
        <end position="49"/>
    </location>
</feature>
<dbReference type="InterPro" id="IPR006037">
    <property type="entry name" value="RCK_C"/>
</dbReference>
<dbReference type="Gene3D" id="3.40.50.720">
    <property type="entry name" value="NAD(P)-binding Rossmann-like Domain"/>
    <property type="match status" value="1"/>
</dbReference>
<dbReference type="InterPro" id="IPR004771">
    <property type="entry name" value="K/H_exchanger"/>
</dbReference>
<dbReference type="GO" id="GO:0008324">
    <property type="term" value="F:monoatomic cation transmembrane transporter activity"/>
    <property type="evidence" value="ECO:0007669"/>
    <property type="project" value="InterPro"/>
</dbReference>
<feature type="transmembrane region" description="Helical" evidence="11">
    <location>
        <begin position="181"/>
        <end position="203"/>
    </location>
</feature>
<dbReference type="Pfam" id="PF02254">
    <property type="entry name" value="TrkA_N"/>
    <property type="match status" value="1"/>
</dbReference>
<dbReference type="PROSITE" id="PS51201">
    <property type="entry name" value="RCK_N"/>
    <property type="match status" value="1"/>
</dbReference>
<evidence type="ECO:0000256" key="4">
    <source>
        <dbReference type="ARBA" id="ARBA00022449"/>
    </source>
</evidence>
<dbReference type="Proteomes" id="UP000243807">
    <property type="component" value="Chromosome"/>
</dbReference>
<feature type="transmembrane region" description="Helical" evidence="11">
    <location>
        <begin position="55"/>
        <end position="74"/>
    </location>
</feature>
<keyword evidence="15" id="KW-1185">Reference proteome</keyword>
<comment type="similarity">
    <text evidence="2">Belongs to the monovalent cation:proton antiporter 2 (CPA2) transporter (TC 2.A.37) family.</text>
</comment>
<evidence type="ECO:0000259" key="12">
    <source>
        <dbReference type="PROSITE" id="PS51201"/>
    </source>
</evidence>
<dbReference type="SUPFAM" id="SSF51735">
    <property type="entry name" value="NAD(P)-binding Rossmann-fold domains"/>
    <property type="match status" value="1"/>
</dbReference>
<protein>
    <submittedName>
        <fullName evidence="14">Potassium transporter KefB</fullName>
    </submittedName>
</protein>
<dbReference type="KEGG" id="afy:BW247_14940"/>
<feature type="domain" description="RCK N-terminal" evidence="12">
    <location>
        <begin position="409"/>
        <end position="526"/>
    </location>
</feature>
<evidence type="ECO:0000256" key="5">
    <source>
        <dbReference type="ARBA" id="ARBA00022538"/>
    </source>
</evidence>
<evidence type="ECO:0000256" key="9">
    <source>
        <dbReference type="ARBA" id="ARBA00023065"/>
    </source>
</evidence>
<keyword evidence="6 11" id="KW-0812">Transmembrane</keyword>
<dbReference type="InterPro" id="IPR036291">
    <property type="entry name" value="NAD(P)-bd_dom_sf"/>
</dbReference>
<evidence type="ECO:0000313" key="14">
    <source>
        <dbReference type="EMBL" id="APZ44223.1"/>
    </source>
</evidence>
<dbReference type="Gene3D" id="1.20.1530.20">
    <property type="match status" value="1"/>
</dbReference>
<dbReference type="GO" id="GO:0015297">
    <property type="term" value="F:antiporter activity"/>
    <property type="evidence" value="ECO:0007669"/>
    <property type="project" value="UniProtKB-KW"/>
</dbReference>
<sequence>MSGQIIQSVLILLACSVLAVGVVRRLQLSSIIGYLLVGAVIGPHAFGLIDDSELIHLLAEIGVVFLLFTIGLEFSINQFWSMRRVVVGLGGAQVVLSSLIGALAAWLSGVGWAGAVVAGGALALSSTAIVVKQLDEQLELHSRHGRLALGVLLFQDLAVVPFLVAIPILASGKLDGMGWQFAIALGKGIVALGIMLAAGRWVLRPLFHSVAAARSTELFTLSVLLVTLAAASVTYWLGLSLALGAFLAGMMLSETEYRHQIETEIRAFRDVLMGVFFVSIGLQLDMRALLDVWPWVLLMLTGLVLGKGLLIMALTRWAGYEPGVALRTGMVLAQGGEFGFALLALALNRGLLSAADSQAILATVILSMALAPLLLRYNGRVAKALFAKSYVKRRITQTRQLGWAAREVSDHVILCGFGRIGQNLARFLRAEGLEYVALDLDPYIIRDAWEAGEHVFYGDSTHGEILRAAGLTRARVLVITFNDAHTAERIILEARKRRADLPILVRTLEESDLERLEQAGATAVIPEILESSLLIARALLERLDIAAEEIDALIERERADRYRSLRGRFRGETEQLTEALHSVTIHTGSAAIGKPLRDFDIAGHGAHIEALRRAGIRGEEPDPDLRLEEGDVLVLRGAADVLTRIEAELTRVEATE</sequence>
<feature type="transmembrane region" description="Helical" evidence="11">
    <location>
        <begin position="292"/>
        <end position="312"/>
    </location>
</feature>
<dbReference type="InterPro" id="IPR036721">
    <property type="entry name" value="RCK_C_sf"/>
</dbReference>
<dbReference type="InterPro" id="IPR038770">
    <property type="entry name" value="Na+/solute_symporter_sf"/>
</dbReference>
<dbReference type="Gene3D" id="3.30.70.1450">
    <property type="entry name" value="Regulator of K+ conductance, C-terminal domain"/>
    <property type="match status" value="1"/>
</dbReference>
<dbReference type="PROSITE" id="PS51202">
    <property type="entry name" value="RCK_C"/>
    <property type="match status" value="1"/>
</dbReference>
<feature type="transmembrane region" description="Helical" evidence="11">
    <location>
        <begin position="324"/>
        <end position="347"/>
    </location>
</feature>
<feature type="transmembrane region" description="Helical" evidence="11">
    <location>
        <begin position="359"/>
        <end position="378"/>
    </location>
</feature>
<accession>A0A1P8UK61</accession>
<keyword evidence="7" id="KW-0630">Potassium</keyword>
<evidence type="ECO:0000256" key="6">
    <source>
        <dbReference type="ARBA" id="ARBA00022692"/>
    </source>
</evidence>
<reference evidence="14 15" key="1">
    <citation type="submission" date="2017-01" db="EMBL/GenBank/DDBJ databases">
        <title>Draft sequence of Acidihalobacter ferrooxidans strain DSM 14175 (strain V8).</title>
        <authorList>
            <person name="Khaleque H.N."/>
            <person name="Ramsay J.P."/>
            <person name="Murphy R.J.T."/>
            <person name="Kaksonen A.H."/>
            <person name="Boxall N.J."/>
            <person name="Watkin E.L.J."/>
        </authorList>
    </citation>
    <scope>NUCLEOTIDE SEQUENCE [LARGE SCALE GENOMIC DNA]</scope>
    <source>
        <strain evidence="14 15">V8</strain>
    </source>
</reference>
<organism evidence="14 15">
    <name type="scientific">Acidihalobacter ferrooxydans</name>
    <dbReference type="NCBI Taxonomy" id="1765967"/>
    <lineage>
        <taxon>Bacteria</taxon>
        <taxon>Pseudomonadati</taxon>
        <taxon>Pseudomonadota</taxon>
        <taxon>Gammaproteobacteria</taxon>
        <taxon>Chromatiales</taxon>
        <taxon>Ectothiorhodospiraceae</taxon>
        <taxon>Acidihalobacter</taxon>
    </lineage>
</organism>
<dbReference type="STRING" id="1765967.BW247_14940"/>
<gene>
    <name evidence="14" type="ORF">BW247_14940</name>
</gene>
<name>A0A1P8UK61_9GAMM</name>
<proteinExistence type="inferred from homology"/>
<dbReference type="GO" id="GO:0012505">
    <property type="term" value="C:endomembrane system"/>
    <property type="evidence" value="ECO:0007669"/>
    <property type="project" value="UniProtKB-SubCell"/>
</dbReference>
<dbReference type="GO" id="GO:0006813">
    <property type="term" value="P:potassium ion transport"/>
    <property type="evidence" value="ECO:0007669"/>
    <property type="project" value="UniProtKB-KW"/>
</dbReference>
<evidence type="ECO:0000259" key="13">
    <source>
        <dbReference type="PROSITE" id="PS51202"/>
    </source>
</evidence>
<dbReference type="Pfam" id="PF00999">
    <property type="entry name" value="Na_H_Exchanger"/>
    <property type="match status" value="1"/>
</dbReference>
<dbReference type="InterPro" id="IPR006153">
    <property type="entry name" value="Cation/H_exchanger_TM"/>
</dbReference>
<dbReference type="AlphaFoldDB" id="A0A1P8UK61"/>
<dbReference type="PANTHER" id="PTHR46157">
    <property type="entry name" value="K(+) EFFLUX ANTIPORTER 3, CHLOROPLASTIC"/>
    <property type="match status" value="1"/>
</dbReference>
<dbReference type="EMBL" id="CP019434">
    <property type="protein sequence ID" value="APZ44223.1"/>
    <property type="molecule type" value="Genomic_DNA"/>
</dbReference>
<comment type="subcellular location">
    <subcellularLocation>
        <location evidence="1">Endomembrane system</location>
        <topology evidence="1">Multi-pass membrane protein</topology>
    </subcellularLocation>
</comment>
<evidence type="ECO:0000256" key="1">
    <source>
        <dbReference type="ARBA" id="ARBA00004127"/>
    </source>
</evidence>
<dbReference type="RefSeq" id="WP_076837846.1">
    <property type="nucleotide sequence ID" value="NZ_CP019434.1"/>
</dbReference>
<keyword evidence="8 11" id="KW-1133">Transmembrane helix</keyword>
<evidence type="ECO:0000256" key="11">
    <source>
        <dbReference type="SAM" id="Phobius"/>
    </source>
</evidence>
<evidence type="ECO:0000256" key="3">
    <source>
        <dbReference type="ARBA" id="ARBA00022448"/>
    </source>
</evidence>
<dbReference type="GO" id="GO:0005886">
    <property type="term" value="C:plasma membrane"/>
    <property type="evidence" value="ECO:0007669"/>
    <property type="project" value="TreeGrafter"/>
</dbReference>
<evidence type="ECO:0000256" key="2">
    <source>
        <dbReference type="ARBA" id="ARBA00005551"/>
    </source>
</evidence>
<evidence type="ECO:0000313" key="15">
    <source>
        <dbReference type="Proteomes" id="UP000243807"/>
    </source>
</evidence>
<keyword evidence="9" id="KW-0406">Ion transport</keyword>
<feature type="domain" description="RCK C-terminal" evidence="13">
    <location>
        <begin position="568"/>
        <end position="651"/>
    </location>
</feature>
<dbReference type="PANTHER" id="PTHR46157:SF4">
    <property type="entry name" value="K(+) EFFLUX ANTIPORTER 3, CHLOROPLASTIC"/>
    <property type="match status" value="1"/>
</dbReference>
<feature type="transmembrane region" description="Helical" evidence="11">
    <location>
        <begin position="6"/>
        <end position="24"/>
    </location>
</feature>
<feature type="transmembrane region" description="Helical" evidence="11">
    <location>
        <begin position="112"/>
        <end position="131"/>
    </location>
</feature>
<dbReference type="Pfam" id="PF02080">
    <property type="entry name" value="TrkA_C"/>
    <property type="match status" value="1"/>
</dbReference>
<dbReference type="FunFam" id="3.40.50.720:FF:000036">
    <property type="entry name" value="Glutathione-regulated potassium-efflux system protein KefB"/>
    <property type="match status" value="1"/>
</dbReference>
<dbReference type="GO" id="GO:1902600">
    <property type="term" value="P:proton transmembrane transport"/>
    <property type="evidence" value="ECO:0007669"/>
    <property type="project" value="InterPro"/>
</dbReference>
<dbReference type="NCBIfam" id="TIGR00932">
    <property type="entry name" value="2a37"/>
    <property type="match status" value="1"/>
</dbReference>
<dbReference type="InterPro" id="IPR003148">
    <property type="entry name" value="RCK_N"/>
</dbReference>
<keyword evidence="3" id="KW-0813">Transport</keyword>
<feature type="transmembrane region" description="Helical" evidence="11">
    <location>
        <begin position="147"/>
        <end position="169"/>
    </location>
</feature>
<evidence type="ECO:0000256" key="8">
    <source>
        <dbReference type="ARBA" id="ARBA00022989"/>
    </source>
</evidence>
<evidence type="ECO:0000256" key="7">
    <source>
        <dbReference type="ARBA" id="ARBA00022958"/>
    </source>
</evidence>
<feature type="transmembrane region" description="Helical" evidence="11">
    <location>
        <begin position="86"/>
        <end position="106"/>
    </location>
</feature>
<keyword evidence="10 11" id="KW-0472">Membrane</keyword>
<keyword evidence="4" id="KW-0050">Antiport</keyword>
<dbReference type="SUPFAM" id="SSF116726">
    <property type="entry name" value="TrkA C-terminal domain-like"/>
    <property type="match status" value="1"/>
</dbReference>